<feature type="region of interest" description="Disordered" evidence="1">
    <location>
        <begin position="50"/>
        <end position="112"/>
    </location>
</feature>
<dbReference type="InterPro" id="IPR019734">
    <property type="entry name" value="TPR_rpt"/>
</dbReference>
<dbReference type="EMBL" id="QAYG01000007">
    <property type="protein sequence ID" value="PTW59490.1"/>
    <property type="molecule type" value="Genomic_DNA"/>
</dbReference>
<comment type="caution">
    <text evidence="3">The sequence shown here is derived from an EMBL/GenBank/DDBJ whole genome shotgun (WGS) entry which is preliminary data.</text>
</comment>
<evidence type="ECO:0000256" key="1">
    <source>
        <dbReference type="SAM" id="MobiDB-lite"/>
    </source>
</evidence>
<dbReference type="SMART" id="SM00028">
    <property type="entry name" value="TPR"/>
    <property type="match status" value="3"/>
</dbReference>
<sequence length="267" mass="28595">MMRATAFLLNILFAVVLAGPPACAAGSVSAQAKEPVPLLPILRVQADMPGIVPPQAAPDLPDDMETDEPPVFEDTPLDPGEVPLPDDTPQADIPDAGKGDARTAKPAAPPDLDTLFSMLKSEDSQQARATTAHRIQMRWIRSGSATVDLLMARSAAAMEAKKPELALDLLDAVVRFRPEFAAGWNRRAAANFMAGHLGKAVVDIERTLALEPRHWGALAGLAAIQKATDDETAALATYERILEIYPHEEKAEKAVEELRKSTGGVEL</sequence>
<keyword evidence="2" id="KW-0732">Signal</keyword>
<feature type="signal peptide" evidence="2">
    <location>
        <begin position="1"/>
        <end position="24"/>
    </location>
</feature>
<evidence type="ECO:0000313" key="3">
    <source>
        <dbReference type="EMBL" id="PTW59490.1"/>
    </source>
</evidence>
<feature type="compositionally biased region" description="Acidic residues" evidence="1">
    <location>
        <begin position="60"/>
        <end position="71"/>
    </location>
</feature>
<dbReference type="Proteomes" id="UP000244081">
    <property type="component" value="Unassembled WGS sequence"/>
</dbReference>
<proteinExistence type="predicted"/>
<feature type="chain" id="PRO_5015742994" evidence="2">
    <location>
        <begin position="25"/>
        <end position="267"/>
    </location>
</feature>
<name>A0A2T5V6W9_9HYPH</name>
<dbReference type="Gene3D" id="1.25.40.10">
    <property type="entry name" value="Tetratricopeptide repeat domain"/>
    <property type="match status" value="1"/>
</dbReference>
<accession>A0A2T5V6W9</accession>
<reference evidence="3 4" key="1">
    <citation type="submission" date="2018-04" db="EMBL/GenBank/DDBJ databases">
        <title>Genomic Encyclopedia of Archaeal and Bacterial Type Strains, Phase II (KMG-II): from individual species to whole genera.</title>
        <authorList>
            <person name="Goeker M."/>
        </authorList>
    </citation>
    <scope>NUCLEOTIDE SEQUENCE [LARGE SCALE GENOMIC DNA]</scope>
    <source>
        <strain evidence="3 4">DSM 23382</strain>
    </source>
</reference>
<keyword evidence="4" id="KW-1185">Reference proteome</keyword>
<evidence type="ECO:0000256" key="2">
    <source>
        <dbReference type="SAM" id="SignalP"/>
    </source>
</evidence>
<dbReference type="OrthoDB" id="9815010at2"/>
<protein>
    <submittedName>
        <fullName evidence="3">Uncharacterized protein</fullName>
    </submittedName>
</protein>
<dbReference type="RefSeq" id="WP_107991003.1">
    <property type="nucleotide sequence ID" value="NZ_QAYG01000007.1"/>
</dbReference>
<evidence type="ECO:0000313" key="4">
    <source>
        <dbReference type="Proteomes" id="UP000244081"/>
    </source>
</evidence>
<organism evidence="3 4">
    <name type="scientific">Breoghania corrubedonensis</name>
    <dbReference type="NCBI Taxonomy" id="665038"/>
    <lineage>
        <taxon>Bacteria</taxon>
        <taxon>Pseudomonadati</taxon>
        <taxon>Pseudomonadota</taxon>
        <taxon>Alphaproteobacteria</taxon>
        <taxon>Hyphomicrobiales</taxon>
        <taxon>Stappiaceae</taxon>
        <taxon>Breoghania</taxon>
    </lineage>
</organism>
<dbReference type="SUPFAM" id="SSF48452">
    <property type="entry name" value="TPR-like"/>
    <property type="match status" value="1"/>
</dbReference>
<gene>
    <name evidence="3" type="ORF">C8N35_107206</name>
</gene>
<dbReference type="InterPro" id="IPR011990">
    <property type="entry name" value="TPR-like_helical_dom_sf"/>
</dbReference>
<dbReference type="AlphaFoldDB" id="A0A2T5V6W9"/>